<dbReference type="NCBIfam" id="TIGR01064">
    <property type="entry name" value="pyruv_kin"/>
    <property type="match status" value="1"/>
</dbReference>
<dbReference type="EC" id="2.7.1.40" evidence="4 13"/>
<evidence type="ECO:0000256" key="9">
    <source>
        <dbReference type="ARBA" id="ARBA00022840"/>
    </source>
</evidence>
<feature type="domain" description="Pyruvate kinase C-terminal" evidence="16">
    <location>
        <begin position="368"/>
        <end position="480"/>
    </location>
</feature>
<dbReference type="SUPFAM" id="SSF51621">
    <property type="entry name" value="Phosphoenolpyruvate/pyruvate domain"/>
    <property type="match status" value="1"/>
</dbReference>
<evidence type="ECO:0000256" key="4">
    <source>
        <dbReference type="ARBA" id="ARBA00012142"/>
    </source>
</evidence>
<dbReference type="Proteomes" id="UP000593765">
    <property type="component" value="Chromosome"/>
</dbReference>
<accession>A0A7M2WRN5</accession>
<comment type="pathway">
    <text evidence="2 14">Carbohydrate degradation; glycolysis; pyruvate from D-glyceraldehyde 3-phosphate: step 5/5.</text>
</comment>
<keyword evidence="7" id="KW-0547">Nucleotide-binding</keyword>
<gene>
    <name evidence="17" type="primary">pyk</name>
    <name evidence="17" type="ORF">IPV69_17740</name>
</gene>
<dbReference type="Gene3D" id="3.40.1380.20">
    <property type="entry name" value="Pyruvate kinase, C-terminal domain"/>
    <property type="match status" value="1"/>
</dbReference>
<dbReference type="PANTHER" id="PTHR11817">
    <property type="entry name" value="PYRUVATE KINASE"/>
    <property type="match status" value="1"/>
</dbReference>
<dbReference type="InterPro" id="IPR001697">
    <property type="entry name" value="Pyr_Knase"/>
</dbReference>
<evidence type="ECO:0000256" key="5">
    <source>
        <dbReference type="ARBA" id="ARBA00022679"/>
    </source>
</evidence>
<dbReference type="InterPro" id="IPR036918">
    <property type="entry name" value="Pyrv_Knase_C_sf"/>
</dbReference>
<evidence type="ECO:0000256" key="6">
    <source>
        <dbReference type="ARBA" id="ARBA00022723"/>
    </source>
</evidence>
<dbReference type="InterPro" id="IPR015806">
    <property type="entry name" value="Pyrv_Knase_insert_dom_sf"/>
</dbReference>
<proteinExistence type="inferred from homology"/>
<evidence type="ECO:0000256" key="2">
    <source>
        <dbReference type="ARBA" id="ARBA00004997"/>
    </source>
</evidence>
<protein>
    <recommendedName>
        <fullName evidence="4 13">Pyruvate kinase</fullName>
        <ecNumber evidence="4 13">2.7.1.40</ecNumber>
    </recommendedName>
</protein>
<dbReference type="FunFam" id="2.40.33.10:FF:000001">
    <property type="entry name" value="Pyruvate kinase"/>
    <property type="match status" value="1"/>
</dbReference>
<dbReference type="GO" id="GO:0030955">
    <property type="term" value="F:potassium ion binding"/>
    <property type="evidence" value="ECO:0007669"/>
    <property type="project" value="UniProtKB-UniRule"/>
</dbReference>
<dbReference type="EMBL" id="CP063458">
    <property type="protein sequence ID" value="QOV88093.1"/>
    <property type="molecule type" value="Genomic_DNA"/>
</dbReference>
<evidence type="ECO:0000256" key="11">
    <source>
        <dbReference type="ARBA" id="ARBA00023152"/>
    </source>
</evidence>
<dbReference type="InterPro" id="IPR011037">
    <property type="entry name" value="Pyrv_Knase-like_insert_dom_sf"/>
</dbReference>
<dbReference type="Pfam" id="PF02887">
    <property type="entry name" value="PK_C"/>
    <property type="match status" value="1"/>
</dbReference>
<dbReference type="NCBIfam" id="NF004978">
    <property type="entry name" value="PRK06354.1"/>
    <property type="match status" value="1"/>
</dbReference>
<keyword evidence="12 17" id="KW-0670">Pyruvate</keyword>
<dbReference type="InterPro" id="IPR040442">
    <property type="entry name" value="Pyrv_kinase-like_dom_sf"/>
</dbReference>
<evidence type="ECO:0000313" key="17">
    <source>
        <dbReference type="EMBL" id="QOV88093.1"/>
    </source>
</evidence>
<dbReference type="Pfam" id="PF00224">
    <property type="entry name" value="PK"/>
    <property type="match status" value="1"/>
</dbReference>
<reference evidence="17 18" key="1">
    <citation type="submission" date="2020-10" db="EMBL/GenBank/DDBJ databases">
        <title>Wide distribution of Phycisphaera-like planctomycetes from WD2101 soil group in peatlands and genome analysis of the first cultivated representative.</title>
        <authorList>
            <person name="Dedysh S.N."/>
            <person name="Beletsky A.V."/>
            <person name="Ivanova A."/>
            <person name="Kulichevskaya I.S."/>
            <person name="Suzina N.E."/>
            <person name="Philippov D.A."/>
            <person name="Rakitin A.L."/>
            <person name="Mardanov A.V."/>
            <person name="Ravin N.V."/>
        </authorList>
    </citation>
    <scope>NUCLEOTIDE SEQUENCE [LARGE SCALE GENOMIC DNA]</scope>
    <source>
        <strain evidence="17 18">M1803</strain>
    </source>
</reference>
<evidence type="ECO:0000259" key="16">
    <source>
        <dbReference type="Pfam" id="PF02887"/>
    </source>
</evidence>
<evidence type="ECO:0000259" key="15">
    <source>
        <dbReference type="Pfam" id="PF00224"/>
    </source>
</evidence>
<keyword evidence="9" id="KW-0067">ATP-binding</keyword>
<dbReference type="InterPro" id="IPR015813">
    <property type="entry name" value="Pyrv/PenolPyrv_kinase-like_dom"/>
</dbReference>
<evidence type="ECO:0000256" key="7">
    <source>
        <dbReference type="ARBA" id="ARBA00022741"/>
    </source>
</evidence>
<keyword evidence="11 14" id="KW-0324">Glycolysis</keyword>
<dbReference type="GO" id="GO:0004743">
    <property type="term" value="F:pyruvate kinase activity"/>
    <property type="evidence" value="ECO:0007669"/>
    <property type="project" value="UniProtKB-UniRule"/>
</dbReference>
<keyword evidence="5 14" id="KW-0808">Transferase</keyword>
<dbReference type="InterPro" id="IPR015793">
    <property type="entry name" value="Pyrv_Knase_brl"/>
</dbReference>
<evidence type="ECO:0000256" key="1">
    <source>
        <dbReference type="ARBA" id="ARBA00001958"/>
    </source>
</evidence>
<comment type="similarity">
    <text evidence="3 14">Belongs to the pyruvate kinase family.</text>
</comment>
<dbReference type="NCBIfam" id="NF004491">
    <property type="entry name" value="PRK05826.1"/>
    <property type="match status" value="1"/>
</dbReference>
<evidence type="ECO:0000313" key="18">
    <source>
        <dbReference type="Proteomes" id="UP000593765"/>
    </source>
</evidence>
<evidence type="ECO:0000256" key="12">
    <source>
        <dbReference type="ARBA" id="ARBA00023317"/>
    </source>
</evidence>
<dbReference type="GO" id="GO:0000287">
    <property type="term" value="F:magnesium ion binding"/>
    <property type="evidence" value="ECO:0007669"/>
    <property type="project" value="UniProtKB-UniRule"/>
</dbReference>
<dbReference type="InterPro" id="IPR018209">
    <property type="entry name" value="Pyrv_Knase_AS"/>
</dbReference>
<organism evidence="17 18">
    <name type="scientific">Humisphaera borealis</name>
    <dbReference type="NCBI Taxonomy" id="2807512"/>
    <lineage>
        <taxon>Bacteria</taxon>
        <taxon>Pseudomonadati</taxon>
        <taxon>Planctomycetota</taxon>
        <taxon>Phycisphaerae</taxon>
        <taxon>Tepidisphaerales</taxon>
        <taxon>Tepidisphaeraceae</taxon>
        <taxon>Humisphaera</taxon>
    </lineage>
</organism>
<dbReference type="GO" id="GO:0005524">
    <property type="term" value="F:ATP binding"/>
    <property type="evidence" value="ECO:0007669"/>
    <property type="project" value="UniProtKB-KW"/>
</dbReference>
<dbReference type="Gene3D" id="2.40.33.10">
    <property type="entry name" value="PK beta-barrel domain-like"/>
    <property type="match status" value="1"/>
</dbReference>
<dbReference type="SUPFAM" id="SSF52935">
    <property type="entry name" value="PK C-terminal domain-like"/>
    <property type="match status" value="1"/>
</dbReference>
<evidence type="ECO:0000256" key="14">
    <source>
        <dbReference type="RuleBase" id="RU000504"/>
    </source>
</evidence>
<dbReference type="GO" id="GO:0016301">
    <property type="term" value="F:kinase activity"/>
    <property type="evidence" value="ECO:0007669"/>
    <property type="project" value="UniProtKB-KW"/>
</dbReference>
<dbReference type="PRINTS" id="PR01050">
    <property type="entry name" value="PYRUVTKNASE"/>
</dbReference>
<evidence type="ECO:0000256" key="3">
    <source>
        <dbReference type="ARBA" id="ARBA00008663"/>
    </source>
</evidence>
<evidence type="ECO:0000256" key="13">
    <source>
        <dbReference type="NCBIfam" id="TIGR01064"/>
    </source>
</evidence>
<comment type="catalytic activity">
    <reaction evidence="14">
        <text>pyruvate + ATP = phosphoenolpyruvate + ADP + H(+)</text>
        <dbReference type="Rhea" id="RHEA:18157"/>
        <dbReference type="ChEBI" id="CHEBI:15361"/>
        <dbReference type="ChEBI" id="CHEBI:15378"/>
        <dbReference type="ChEBI" id="CHEBI:30616"/>
        <dbReference type="ChEBI" id="CHEBI:58702"/>
        <dbReference type="ChEBI" id="CHEBI:456216"/>
        <dbReference type="EC" id="2.7.1.40"/>
    </reaction>
</comment>
<name>A0A7M2WRN5_9BACT</name>
<feature type="domain" description="Pyruvate kinase barrel" evidence="15">
    <location>
        <begin position="10"/>
        <end position="331"/>
    </location>
</feature>
<dbReference type="KEGG" id="hbs:IPV69_17740"/>
<keyword evidence="18" id="KW-1185">Reference proteome</keyword>
<keyword evidence="10 14" id="KW-0460">Magnesium</keyword>
<keyword evidence="6" id="KW-0479">Metal-binding</keyword>
<sequence>MPRIISGVIRTKIVATMGPAVSSAETLFSLFQAGCDICRLNFSHGELDQHLHTLRLIREAAARFDQPIAVLGDLCGPKIRLGKVADEGGVGGMPIAVGDELIIQRAPILGGNGRVSTIYDHFVDDVQVGDRIFIEDGLLRFVCIDKTYSQLKCQCTVGGILKSAKGINLPTTKVSIPSITDRDWQCVDWAIENDLDYLALSFVRKADDLHLIRQHLVNKVSDINLIAKIEKAEAITEIESIIDASDGLMVARGDLGVEMDLADVPIIQKDLVRRCQVAGKPVIVATQMLQSMIEQSSPTRAEVSDVANAIYDGTDAVMLSGETSVGKFPVGVVHTMAHIAEKTEQYLATLPPPRDARLQLKTLQMSSALARGIWQMVEDLKAKLVIVWSQTGATARIFSKYRFNVPIIALSSDHRALRRMALHYGVIPQEMVPPDDLGTLVREVDRLAIDRKFAKPGDRIIITAGASLGTPMALNGIVIHTLGENLSASPPDVSLRLDVGKDR</sequence>
<dbReference type="AlphaFoldDB" id="A0A7M2WRN5"/>
<keyword evidence="8 14" id="KW-0418">Kinase</keyword>
<dbReference type="PROSITE" id="PS00110">
    <property type="entry name" value="PYRUVATE_KINASE"/>
    <property type="match status" value="1"/>
</dbReference>
<dbReference type="SUPFAM" id="SSF50800">
    <property type="entry name" value="PK beta-barrel domain-like"/>
    <property type="match status" value="1"/>
</dbReference>
<evidence type="ECO:0000256" key="10">
    <source>
        <dbReference type="ARBA" id="ARBA00022842"/>
    </source>
</evidence>
<evidence type="ECO:0000256" key="8">
    <source>
        <dbReference type="ARBA" id="ARBA00022777"/>
    </source>
</evidence>
<dbReference type="InterPro" id="IPR015795">
    <property type="entry name" value="Pyrv_Knase_C"/>
</dbReference>
<dbReference type="UniPathway" id="UPA00109">
    <property type="reaction ID" value="UER00188"/>
</dbReference>
<comment type="cofactor">
    <cofactor evidence="1">
        <name>K(+)</name>
        <dbReference type="ChEBI" id="CHEBI:29103"/>
    </cofactor>
</comment>
<dbReference type="Gene3D" id="3.20.20.60">
    <property type="entry name" value="Phosphoenolpyruvate-binding domains"/>
    <property type="match status" value="1"/>
</dbReference>